<dbReference type="Pfam" id="PF00534">
    <property type="entry name" value="Glycos_transf_1"/>
    <property type="match status" value="1"/>
</dbReference>
<evidence type="ECO:0000313" key="6">
    <source>
        <dbReference type="Proteomes" id="UP001165395"/>
    </source>
</evidence>
<feature type="domain" description="Glycosyl transferase family 1" evidence="3">
    <location>
        <begin position="188"/>
        <end position="333"/>
    </location>
</feature>
<protein>
    <submittedName>
        <fullName evidence="5">Glycosyltransferase family 4 protein</fullName>
    </submittedName>
</protein>
<dbReference type="Pfam" id="PF13439">
    <property type="entry name" value="Glyco_transf_4"/>
    <property type="match status" value="1"/>
</dbReference>
<dbReference type="EMBL" id="JAJBZT010000003">
    <property type="protein sequence ID" value="MCB6183385.1"/>
    <property type="molecule type" value="Genomic_DNA"/>
</dbReference>
<name>A0ABS8D585_9NEIS</name>
<dbReference type="InterPro" id="IPR028098">
    <property type="entry name" value="Glyco_trans_4-like_N"/>
</dbReference>
<evidence type="ECO:0000313" key="5">
    <source>
        <dbReference type="EMBL" id="MCB6183385.1"/>
    </source>
</evidence>
<sequence>MKIALIRQRYNSAGGAERFVSRALQLLSGAGADVTLIARRWKNEPANFQTIQVDPFYLGSTWRDLGFAVNVRKFLASSHFDLVQSHERIPGVQLYRAGDGVHRAWLMHRSRGKSFWSRWSHLFSPYHRYVCRAERKMFLHPNLKAVICISKLVQEEVHFHFGLPKSQLPIVYLGVDVEHFHPRARLHRESIREQLKTPDEAKVLLFVGSGFQRKGLDTMIRALTLLDESHYLWVVGRDKRVKFYQQMAKNLGVSDRVRFCGVFEDVRPYYGAADVFTMPAVYEPFGNVNMEAMACGLPILTSFTAGAADMVRDGETGWVIDALDHHAAAAQLRDCDLSVLSEMGDNARIVACEYRIEHMLESLQAVYQRLLP</sequence>
<evidence type="ECO:0000259" key="4">
    <source>
        <dbReference type="Pfam" id="PF13439"/>
    </source>
</evidence>
<dbReference type="CDD" id="cd03801">
    <property type="entry name" value="GT4_PimA-like"/>
    <property type="match status" value="1"/>
</dbReference>
<feature type="domain" description="Glycosyltransferase subfamily 4-like N-terminal" evidence="4">
    <location>
        <begin position="14"/>
        <end position="178"/>
    </location>
</feature>
<dbReference type="InterPro" id="IPR001296">
    <property type="entry name" value="Glyco_trans_1"/>
</dbReference>
<comment type="caution">
    <text evidence="5">The sequence shown here is derived from an EMBL/GenBank/DDBJ whole genome shotgun (WGS) entry which is preliminary data.</text>
</comment>
<evidence type="ECO:0000259" key="3">
    <source>
        <dbReference type="Pfam" id="PF00534"/>
    </source>
</evidence>
<organism evidence="5 6">
    <name type="scientific">Leeia speluncae</name>
    <dbReference type="NCBI Taxonomy" id="2884804"/>
    <lineage>
        <taxon>Bacteria</taxon>
        <taxon>Pseudomonadati</taxon>
        <taxon>Pseudomonadota</taxon>
        <taxon>Betaproteobacteria</taxon>
        <taxon>Neisseriales</taxon>
        <taxon>Leeiaceae</taxon>
        <taxon>Leeia</taxon>
    </lineage>
</organism>
<dbReference type="SUPFAM" id="SSF53756">
    <property type="entry name" value="UDP-Glycosyltransferase/glycogen phosphorylase"/>
    <property type="match status" value="1"/>
</dbReference>
<dbReference type="RefSeq" id="WP_227180098.1">
    <property type="nucleotide sequence ID" value="NZ_JAJBZT010000003.1"/>
</dbReference>
<dbReference type="Gene3D" id="3.40.50.2000">
    <property type="entry name" value="Glycogen Phosphorylase B"/>
    <property type="match status" value="2"/>
</dbReference>
<keyword evidence="1" id="KW-0328">Glycosyltransferase</keyword>
<evidence type="ECO:0000256" key="2">
    <source>
        <dbReference type="ARBA" id="ARBA00022679"/>
    </source>
</evidence>
<accession>A0ABS8D585</accession>
<dbReference type="PANTHER" id="PTHR12526">
    <property type="entry name" value="GLYCOSYLTRANSFERASE"/>
    <property type="match status" value="1"/>
</dbReference>
<proteinExistence type="predicted"/>
<evidence type="ECO:0000256" key="1">
    <source>
        <dbReference type="ARBA" id="ARBA00022676"/>
    </source>
</evidence>
<dbReference type="PANTHER" id="PTHR12526:SF510">
    <property type="entry name" value="D-INOSITOL 3-PHOSPHATE GLYCOSYLTRANSFERASE"/>
    <property type="match status" value="1"/>
</dbReference>
<keyword evidence="6" id="KW-1185">Reference proteome</keyword>
<keyword evidence="2" id="KW-0808">Transferase</keyword>
<gene>
    <name evidence="5" type="ORF">LIN78_07480</name>
</gene>
<reference evidence="5" key="1">
    <citation type="submission" date="2021-10" db="EMBL/GenBank/DDBJ databases">
        <title>The complete genome sequence of Leeia sp. TBRC 13508.</title>
        <authorList>
            <person name="Charoenyingcharoen P."/>
            <person name="Yukphan P."/>
        </authorList>
    </citation>
    <scope>NUCLEOTIDE SEQUENCE</scope>
    <source>
        <strain evidence="5">TBRC 13508</strain>
    </source>
</reference>
<dbReference type="Proteomes" id="UP001165395">
    <property type="component" value="Unassembled WGS sequence"/>
</dbReference>